<sequence>MRIQTKLFVVYLLAAILLMGALTYFLTERSASLLFEAITETKEQTLAQITSNLDNELRSYEETANSFYLNITLQQMLTERYADKRLAYREYFGFLQPYLSLLQGTKDIYRVNFYSDNPTLPFANVILLDDEIRGEAWYKALMAKPSGMYWTNSYPVPMFDERVFSLRQKLDYLEPGTELYASIEVRERELRQLVAEESRDARILFVLKDGHVLLDSADPEKKRAKLEQYSFAAEIGEGDGHFQLEEDGSSSLVLYRHLNSRSALRDMQVILLVPLDELMPKVERMRWLAYVMLSVSCVLAALLVYGLSIGLTKRLTTLAKKMRNVHQDRYRGYVEVKGNDEISQLGRIFNEMVKQLERLIREVYQAEIDSKELALRTREAEFYALQAQINPHYLFNVLNMLRANLLDLQDGKNADIVDMIARTFRFLLHNKSERITVREELELVGTYLKIQKLRYEHRLQFRIEVPEDALDLLIPKLTLQPLVENALAHGLEPNAEPTLIQVCGVKKGDGWLISVEDNGIGIGEERLTEIGEWLSGKQSVLSENHIGIRNVHYRLTAIFGAESGLRISSEGRGARAAFYVPANAAELRRDEGSEGAMQDAGRAHRG</sequence>
<evidence type="ECO:0000256" key="2">
    <source>
        <dbReference type="ARBA" id="ARBA00022475"/>
    </source>
</evidence>
<dbReference type="KEGG" id="cheb:HH215_27620"/>
<keyword evidence="3" id="KW-0597">Phosphoprotein</keyword>
<accession>A0A7Z2ZP66</accession>
<evidence type="ECO:0000259" key="8">
    <source>
        <dbReference type="PROSITE" id="PS50885"/>
    </source>
</evidence>
<dbReference type="PROSITE" id="PS50885">
    <property type="entry name" value="HAMP"/>
    <property type="match status" value="1"/>
</dbReference>
<evidence type="ECO:0000256" key="6">
    <source>
        <dbReference type="ARBA" id="ARBA00023136"/>
    </source>
</evidence>
<proteinExistence type="predicted"/>
<dbReference type="PANTHER" id="PTHR34220:SF7">
    <property type="entry name" value="SENSOR HISTIDINE KINASE YPDA"/>
    <property type="match status" value="1"/>
</dbReference>
<keyword evidence="10" id="KW-1185">Reference proteome</keyword>
<dbReference type="InterPro" id="IPR050640">
    <property type="entry name" value="Bact_2-comp_sensor_kinase"/>
</dbReference>
<name>A0A7Z2ZP66_9BACL</name>
<dbReference type="CDD" id="cd06225">
    <property type="entry name" value="HAMP"/>
    <property type="match status" value="1"/>
</dbReference>
<dbReference type="Proteomes" id="UP000502248">
    <property type="component" value="Chromosome"/>
</dbReference>
<dbReference type="Pfam" id="PF02518">
    <property type="entry name" value="HATPase_c"/>
    <property type="match status" value="1"/>
</dbReference>
<evidence type="ECO:0000256" key="1">
    <source>
        <dbReference type="ARBA" id="ARBA00004651"/>
    </source>
</evidence>
<feature type="transmembrane region" description="Helical" evidence="7">
    <location>
        <begin position="287"/>
        <end position="312"/>
    </location>
</feature>
<evidence type="ECO:0000256" key="4">
    <source>
        <dbReference type="ARBA" id="ARBA00022679"/>
    </source>
</evidence>
<dbReference type="Gene3D" id="6.10.340.10">
    <property type="match status" value="1"/>
</dbReference>
<feature type="domain" description="HAMP" evidence="8">
    <location>
        <begin position="309"/>
        <end position="361"/>
    </location>
</feature>
<evidence type="ECO:0000313" key="10">
    <source>
        <dbReference type="Proteomes" id="UP000502248"/>
    </source>
</evidence>
<keyword evidence="2" id="KW-1003">Cell membrane</keyword>
<reference evidence="9 10" key="1">
    <citation type="submission" date="2020-04" db="EMBL/GenBank/DDBJ databases">
        <title>Genome sequencing of novel species.</title>
        <authorList>
            <person name="Heo J."/>
            <person name="Kim S.-J."/>
            <person name="Kim J.-S."/>
            <person name="Hong S.-B."/>
            <person name="Kwon S.-W."/>
        </authorList>
    </citation>
    <scope>NUCLEOTIDE SEQUENCE [LARGE SCALE GENOMIC DNA]</scope>
    <source>
        <strain evidence="9 10">MFER-1</strain>
    </source>
</reference>
<dbReference type="SUPFAM" id="SSF55874">
    <property type="entry name" value="ATPase domain of HSP90 chaperone/DNA topoisomerase II/histidine kinase"/>
    <property type="match status" value="1"/>
</dbReference>
<evidence type="ECO:0000313" key="9">
    <source>
        <dbReference type="EMBL" id="QJD86570.1"/>
    </source>
</evidence>
<gene>
    <name evidence="9" type="ORF">HH215_27620</name>
</gene>
<dbReference type="GO" id="GO:0000155">
    <property type="term" value="F:phosphorelay sensor kinase activity"/>
    <property type="evidence" value="ECO:0007669"/>
    <property type="project" value="InterPro"/>
</dbReference>
<dbReference type="Pfam" id="PF06580">
    <property type="entry name" value="His_kinase"/>
    <property type="match status" value="1"/>
</dbReference>
<keyword evidence="5 9" id="KW-0418">Kinase</keyword>
<dbReference type="InterPro" id="IPR003594">
    <property type="entry name" value="HATPase_dom"/>
</dbReference>
<keyword evidence="4" id="KW-0808">Transferase</keyword>
<dbReference type="PANTHER" id="PTHR34220">
    <property type="entry name" value="SENSOR HISTIDINE KINASE YPDA"/>
    <property type="match status" value="1"/>
</dbReference>
<dbReference type="AlphaFoldDB" id="A0A7Z2ZP66"/>
<evidence type="ECO:0000256" key="5">
    <source>
        <dbReference type="ARBA" id="ARBA00022777"/>
    </source>
</evidence>
<comment type="subcellular location">
    <subcellularLocation>
        <location evidence="1">Cell membrane</location>
        <topology evidence="1">Multi-pass membrane protein</topology>
    </subcellularLocation>
</comment>
<keyword evidence="6 7" id="KW-0472">Membrane</keyword>
<evidence type="ECO:0000256" key="3">
    <source>
        <dbReference type="ARBA" id="ARBA00022553"/>
    </source>
</evidence>
<dbReference type="Pfam" id="PF00672">
    <property type="entry name" value="HAMP"/>
    <property type="match status" value="1"/>
</dbReference>
<dbReference type="SUPFAM" id="SSF158472">
    <property type="entry name" value="HAMP domain-like"/>
    <property type="match status" value="1"/>
</dbReference>
<keyword evidence="7" id="KW-1133">Transmembrane helix</keyword>
<organism evidence="9 10">
    <name type="scientific">Cohnella herbarum</name>
    <dbReference type="NCBI Taxonomy" id="2728023"/>
    <lineage>
        <taxon>Bacteria</taxon>
        <taxon>Bacillati</taxon>
        <taxon>Bacillota</taxon>
        <taxon>Bacilli</taxon>
        <taxon>Bacillales</taxon>
        <taxon>Paenibacillaceae</taxon>
        <taxon>Cohnella</taxon>
    </lineage>
</organism>
<dbReference type="SMART" id="SM00304">
    <property type="entry name" value="HAMP"/>
    <property type="match status" value="1"/>
</dbReference>
<protein>
    <submittedName>
        <fullName evidence="9">Sensor histidine kinase</fullName>
    </submittedName>
</protein>
<dbReference type="Gene3D" id="3.30.565.10">
    <property type="entry name" value="Histidine kinase-like ATPase, C-terminal domain"/>
    <property type="match status" value="1"/>
</dbReference>
<keyword evidence="7" id="KW-0812">Transmembrane</keyword>
<dbReference type="InterPro" id="IPR036890">
    <property type="entry name" value="HATPase_C_sf"/>
</dbReference>
<dbReference type="GO" id="GO:0005886">
    <property type="term" value="C:plasma membrane"/>
    <property type="evidence" value="ECO:0007669"/>
    <property type="project" value="UniProtKB-SubCell"/>
</dbReference>
<dbReference type="InterPro" id="IPR010559">
    <property type="entry name" value="Sig_transdc_His_kin_internal"/>
</dbReference>
<dbReference type="RefSeq" id="WP_169282819.1">
    <property type="nucleotide sequence ID" value="NZ_CP051680.1"/>
</dbReference>
<dbReference type="EMBL" id="CP051680">
    <property type="protein sequence ID" value="QJD86570.1"/>
    <property type="molecule type" value="Genomic_DNA"/>
</dbReference>
<dbReference type="InterPro" id="IPR003660">
    <property type="entry name" value="HAMP_dom"/>
</dbReference>
<evidence type="ECO:0000256" key="7">
    <source>
        <dbReference type="SAM" id="Phobius"/>
    </source>
</evidence>